<reference evidence="2 3" key="1">
    <citation type="journal article" date="2014" name="BMC Genomics">
        <title>Genome sequencing of four Aureobasidium pullulans varieties: biotechnological potential, stress tolerance, and description of new species.</title>
        <authorList>
            <person name="Gostin Ar C."/>
            <person name="Ohm R.A."/>
            <person name="Kogej T."/>
            <person name="Sonjak S."/>
            <person name="Turk M."/>
            <person name="Zajc J."/>
            <person name="Zalar P."/>
            <person name="Grube M."/>
            <person name="Sun H."/>
            <person name="Han J."/>
            <person name="Sharma A."/>
            <person name="Chiniquy J."/>
            <person name="Ngan C.Y."/>
            <person name="Lipzen A."/>
            <person name="Barry K."/>
            <person name="Grigoriev I.V."/>
            <person name="Gunde-Cimerman N."/>
        </authorList>
    </citation>
    <scope>NUCLEOTIDE SEQUENCE [LARGE SCALE GENOMIC DNA]</scope>
    <source>
        <strain evidence="2 3">EXF-2481</strain>
    </source>
</reference>
<dbReference type="GeneID" id="25362171"/>
<protein>
    <submittedName>
        <fullName evidence="2">Uncharacterized protein</fullName>
    </submittedName>
</protein>
<gene>
    <name evidence="2" type="ORF">AUEXF2481DRAFT_155925</name>
</gene>
<dbReference type="AlphaFoldDB" id="A0A074YX67"/>
<dbReference type="InParanoid" id="A0A074YX67"/>
<proteinExistence type="predicted"/>
<dbReference type="HOGENOM" id="CLU_1937741_0_0_1"/>
<accession>A0A074YX67</accession>
<name>A0A074YX67_AURSE</name>
<keyword evidence="3" id="KW-1185">Reference proteome</keyword>
<dbReference type="EMBL" id="KL584749">
    <property type="protein sequence ID" value="KER00740.1"/>
    <property type="molecule type" value="Genomic_DNA"/>
</dbReference>
<evidence type="ECO:0000313" key="2">
    <source>
        <dbReference type="EMBL" id="KER00740.1"/>
    </source>
</evidence>
<dbReference type="RefSeq" id="XP_013349254.1">
    <property type="nucleotide sequence ID" value="XM_013493800.1"/>
</dbReference>
<evidence type="ECO:0000256" key="1">
    <source>
        <dbReference type="SAM" id="MobiDB-lite"/>
    </source>
</evidence>
<dbReference type="OrthoDB" id="10358059at2759"/>
<sequence>MGMPGFLFLSFPCSSSSHTFHSLRKAYTFFIILGFGSLVRPAFHTHSLGKSPLVSKDSIRPRYKAISRPSSVRRSLRLHGTPSSFPEAITSNDHLMIRRNSNVVTINMGRGAYDTTGTLKPGQPPPPKPR</sequence>
<organism evidence="2 3">
    <name type="scientific">Aureobasidium subglaciale (strain EXF-2481)</name>
    <name type="common">Aureobasidium pullulans var. subglaciale</name>
    <dbReference type="NCBI Taxonomy" id="1043005"/>
    <lineage>
        <taxon>Eukaryota</taxon>
        <taxon>Fungi</taxon>
        <taxon>Dikarya</taxon>
        <taxon>Ascomycota</taxon>
        <taxon>Pezizomycotina</taxon>
        <taxon>Dothideomycetes</taxon>
        <taxon>Dothideomycetidae</taxon>
        <taxon>Dothideales</taxon>
        <taxon>Saccotheciaceae</taxon>
        <taxon>Aureobasidium</taxon>
    </lineage>
</organism>
<dbReference type="Proteomes" id="UP000030641">
    <property type="component" value="Unassembled WGS sequence"/>
</dbReference>
<feature type="region of interest" description="Disordered" evidence="1">
    <location>
        <begin position="111"/>
        <end position="130"/>
    </location>
</feature>
<evidence type="ECO:0000313" key="3">
    <source>
        <dbReference type="Proteomes" id="UP000030641"/>
    </source>
</evidence>